<dbReference type="GeneID" id="33940218"/>
<dbReference type="EMBL" id="CP006664">
    <property type="protein sequence ID" value="AIJ09119.1"/>
    <property type="molecule type" value="Genomic_DNA"/>
</dbReference>
<reference evidence="2 3" key="1">
    <citation type="journal article" date="2012" name="PLoS ONE">
        <title>Edwardsiella comparative phylogenomics reveal the new intra/inter-species taxonomic relationships, virulence evolution and niche adaptation mechanisms.</title>
        <authorList>
            <person name="Yang M."/>
            <person name="Lv Y."/>
            <person name="Xiao J."/>
            <person name="Wu H."/>
            <person name="Zheng H."/>
            <person name="Liu Q."/>
            <person name="Zhang Y."/>
            <person name="Wang Q."/>
        </authorList>
    </citation>
    <scope>NUCLEOTIDE SEQUENCE [LARGE SCALE GENOMIC DNA]</scope>
    <source>
        <strain evidence="3">080813</strain>
    </source>
</reference>
<keyword evidence="1" id="KW-0812">Transmembrane</keyword>
<dbReference type="HOGENOM" id="CLU_185335_1_0_6"/>
<sequence length="87" mass="9676">MIKFQRASISLLIFFVVYWSLIISLTIFFAVLGVAVFFFLTNGNALNFDWLAQGISAVRKGVSAGTVLGIGIWGKAKMEENKRKKSE</sequence>
<evidence type="ECO:0000256" key="1">
    <source>
        <dbReference type="SAM" id="Phobius"/>
    </source>
</evidence>
<organism evidence="2 3">
    <name type="scientific">Edwardsiella anguillarum ET080813</name>
    <dbReference type="NCBI Taxonomy" id="667120"/>
    <lineage>
        <taxon>Bacteria</taxon>
        <taxon>Pseudomonadati</taxon>
        <taxon>Pseudomonadota</taxon>
        <taxon>Gammaproteobacteria</taxon>
        <taxon>Enterobacterales</taxon>
        <taxon>Hafniaceae</taxon>
        <taxon>Edwardsiella</taxon>
    </lineage>
</organism>
<evidence type="ECO:0000313" key="2">
    <source>
        <dbReference type="EMBL" id="AIJ09119.1"/>
    </source>
</evidence>
<feature type="transmembrane region" description="Helical" evidence="1">
    <location>
        <begin position="50"/>
        <end position="74"/>
    </location>
</feature>
<keyword evidence="1" id="KW-1133">Transmembrane helix</keyword>
<dbReference type="RefSeq" id="WP_034171866.1">
    <property type="nucleotide sequence ID" value="NZ_CP006664.1"/>
</dbReference>
<dbReference type="Proteomes" id="UP000028681">
    <property type="component" value="Chromosome"/>
</dbReference>
<protein>
    <submittedName>
        <fullName evidence="2">Uncharacterized protein</fullName>
    </submittedName>
</protein>
<keyword evidence="1" id="KW-0472">Membrane</keyword>
<dbReference type="KEGG" id="ete:ETEE_2686"/>
<gene>
    <name evidence="2" type="ORF">ETEE_2686</name>
</gene>
<feature type="transmembrane region" description="Helical" evidence="1">
    <location>
        <begin position="12"/>
        <end position="38"/>
    </location>
</feature>
<proteinExistence type="predicted"/>
<dbReference type="AlphaFoldDB" id="A0A076LU74"/>
<evidence type="ECO:0000313" key="3">
    <source>
        <dbReference type="Proteomes" id="UP000028681"/>
    </source>
</evidence>
<name>A0A076LU74_9GAMM</name>
<accession>A0A076LU74</accession>